<dbReference type="CDD" id="cd00211">
    <property type="entry name" value="PTS_IIA_fru"/>
    <property type="match status" value="1"/>
</dbReference>
<protein>
    <submittedName>
        <fullName evidence="2">PTS transporter subunit EIIA</fullName>
    </submittedName>
</protein>
<feature type="domain" description="PTS EIIA type-2" evidence="1">
    <location>
        <begin position="4"/>
        <end position="147"/>
    </location>
</feature>
<dbReference type="GO" id="GO:0030295">
    <property type="term" value="F:protein kinase activator activity"/>
    <property type="evidence" value="ECO:0007669"/>
    <property type="project" value="TreeGrafter"/>
</dbReference>
<dbReference type="PANTHER" id="PTHR47738:SF1">
    <property type="entry name" value="NITROGEN REGULATORY PROTEIN"/>
    <property type="match status" value="1"/>
</dbReference>
<dbReference type="EMBL" id="WTYT01000003">
    <property type="protein sequence ID" value="MXO65643.1"/>
    <property type="molecule type" value="Genomic_DNA"/>
</dbReference>
<dbReference type="InterPro" id="IPR016152">
    <property type="entry name" value="PTrfase/Anion_transptr"/>
</dbReference>
<evidence type="ECO:0000313" key="2">
    <source>
        <dbReference type="EMBL" id="MXO65643.1"/>
    </source>
</evidence>
<dbReference type="PROSITE" id="PS51094">
    <property type="entry name" value="PTS_EIIA_TYPE_2"/>
    <property type="match status" value="1"/>
</dbReference>
<reference evidence="2 3" key="1">
    <citation type="submission" date="2019-12" db="EMBL/GenBank/DDBJ databases">
        <title>Genomic-based taxomic classification of the family Erythrobacteraceae.</title>
        <authorList>
            <person name="Xu L."/>
        </authorList>
    </citation>
    <scope>NUCLEOTIDE SEQUENCE [LARGE SCALE GENOMIC DNA]</scope>
    <source>
        <strain evidence="2 3">LMG 29518</strain>
    </source>
</reference>
<dbReference type="Pfam" id="PF00359">
    <property type="entry name" value="PTS_EIIA_2"/>
    <property type="match status" value="1"/>
</dbReference>
<dbReference type="RefSeq" id="WP_160736093.1">
    <property type="nucleotide sequence ID" value="NZ_WTYT01000003.1"/>
</dbReference>
<evidence type="ECO:0000259" key="1">
    <source>
        <dbReference type="PROSITE" id="PS51094"/>
    </source>
</evidence>
<gene>
    <name evidence="2" type="ORF">GRI91_07740</name>
</gene>
<dbReference type="PANTHER" id="PTHR47738">
    <property type="entry name" value="PTS SYSTEM FRUCTOSE-LIKE EIIA COMPONENT-RELATED"/>
    <property type="match status" value="1"/>
</dbReference>
<dbReference type="Gene3D" id="3.40.930.10">
    <property type="entry name" value="Mannitol-specific EII, Chain A"/>
    <property type="match status" value="1"/>
</dbReference>
<dbReference type="Proteomes" id="UP000438476">
    <property type="component" value="Unassembled WGS sequence"/>
</dbReference>
<dbReference type="InterPro" id="IPR002178">
    <property type="entry name" value="PTS_EIIA_type-2_dom"/>
</dbReference>
<proteinExistence type="predicted"/>
<accession>A0A6I4T6L2</accession>
<sequence length="153" mass="16531">MNGLFSLKPEAVMIASATDKQDVLRQLSALLASVYRSDSDLVAERLQERENLGSTGFGNGVAIPHSRIPGLQRPVAGVIRLEEPVDFNAADGLPVDLIFGLLSPEQSGMSHLKSLAAIARLVRDDKMRDRLSSSENAETLYALLDNVTDRDAA</sequence>
<name>A0A6I4T6L2_9SPHN</name>
<evidence type="ECO:0000313" key="3">
    <source>
        <dbReference type="Proteomes" id="UP000438476"/>
    </source>
</evidence>
<dbReference type="InterPro" id="IPR051541">
    <property type="entry name" value="PTS_SugarTrans_NitroReg"/>
</dbReference>
<organism evidence="2 3">
    <name type="scientific">Altericroceibacterium endophyticum</name>
    <dbReference type="NCBI Taxonomy" id="1808508"/>
    <lineage>
        <taxon>Bacteria</taxon>
        <taxon>Pseudomonadati</taxon>
        <taxon>Pseudomonadota</taxon>
        <taxon>Alphaproteobacteria</taxon>
        <taxon>Sphingomonadales</taxon>
        <taxon>Erythrobacteraceae</taxon>
        <taxon>Altericroceibacterium</taxon>
    </lineage>
</organism>
<comment type="caution">
    <text evidence="2">The sequence shown here is derived from an EMBL/GenBank/DDBJ whole genome shotgun (WGS) entry which is preliminary data.</text>
</comment>
<dbReference type="SUPFAM" id="SSF55804">
    <property type="entry name" value="Phoshotransferase/anion transport protein"/>
    <property type="match status" value="1"/>
</dbReference>
<keyword evidence="3" id="KW-1185">Reference proteome</keyword>
<dbReference type="OrthoDB" id="95460at2"/>
<dbReference type="AlphaFoldDB" id="A0A6I4T6L2"/>